<proteinExistence type="predicted"/>
<reference evidence="2 3" key="1">
    <citation type="submission" date="2016-07" db="EMBL/GenBank/DDBJ databases">
        <title>Draft Genome Sequence of Methylobrevis pamukkalensis PK2.</title>
        <authorList>
            <person name="Vasilenko O.V."/>
            <person name="Doronina N.V."/>
            <person name="Shmareva M.N."/>
            <person name="Tarlachkov S.V."/>
            <person name="Mustakhimov I."/>
            <person name="Trotsenko Y.A."/>
        </authorList>
    </citation>
    <scope>NUCLEOTIDE SEQUENCE [LARGE SCALE GENOMIC DNA]</scope>
    <source>
        <strain evidence="2 3">PK2</strain>
    </source>
</reference>
<sequence length="108" mass="11517">MLIIFDCDGVLVDSEIIAAQVNAAMFAEAGYPITPEEVNVRFAGLPGLEIQKIIEEELGYGLPDDFKTRTDARSTAASPPSRRSRASTNCSTGSTMRAASVPTRPARG</sequence>
<evidence type="ECO:0000313" key="2">
    <source>
        <dbReference type="EMBL" id="ODN68533.1"/>
    </source>
</evidence>
<feature type="region of interest" description="Disordered" evidence="1">
    <location>
        <begin position="63"/>
        <end position="108"/>
    </location>
</feature>
<dbReference type="AlphaFoldDB" id="A0A1E3GWX2"/>
<accession>A0A1E3GWX2</accession>
<dbReference type="InterPro" id="IPR036412">
    <property type="entry name" value="HAD-like_sf"/>
</dbReference>
<dbReference type="Gene3D" id="1.10.150.240">
    <property type="entry name" value="Putative phosphatase, domain 2"/>
    <property type="match status" value="1"/>
</dbReference>
<dbReference type="SUPFAM" id="SSF56784">
    <property type="entry name" value="HAD-like"/>
    <property type="match status" value="1"/>
</dbReference>
<name>A0A1E3GWX2_9HYPH</name>
<protein>
    <submittedName>
        <fullName evidence="2">6-phosphogluconate phosphatase</fullName>
        <ecNumber evidence="2">3.1.3.-</ecNumber>
    </submittedName>
</protein>
<comment type="caution">
    <text evidence="2">The sequence shown here is derived from an EMBL/GenBank/DDBJ whole genome shotgun (WGS) entry which is preliminary data.</text>
</comment>
<dbReference type="EC" id="3.1.3.-" evidence="2"/>
<dbReference type="Proteomes" id="UP000094622">
    <property type="component" value="Unassembled WGS sequence"/>
</dbReference>
<dbReference type="RefSeq" id="WP_342586307.1">
    <property type="nucleotide sequence ID" value="NZ_MCRJ01000164.1"/>
</dbReference>
<dbReference type="InterPro" id="IPR023198">
    <property type="entry name" value="PGP-like_dom2"/>
</dbReference>
<evidence type="ECO:0000256" key="1">
    <source>
        <dbReference type="SAM" id="MobiDB-lite"/>
    </source>
</evidence>
<dbReference type="GO" id="GO:0016787">
    <property type="term" value="F:hydrolase activity"/>
    <property type="evidence" value="ECO:0007669"/>
    <property type="project" value="UniProtKB-KW"/>
</dbReference>
<organism evidence="2 3">
    <name type="scientific">Methylobrevis pamukkalensis</name>
    <dbReference type="NCBI Taxonomy" id="1439726"/>
    <lineage>
        <taxon>Bacteria</taxon>
        <taxon>Pseudomonadati</taxon>
        <taxon>Pseudomonadota</taxon>
        <taxon>Alphaproteobacteria</taxon>
        <taxon>Hyphomicrobiales</taxon>
        <taxon>Pleomorphomonadaceae</taxon>
        <taxon>Methylobrevis</taxon>
    </lineage>
</organism>
<keyword evidence="2" id="KW-0378">Hydrolase</keyword>
<evidence type="ECO:0000313" key="3">
    <source>
        <dbReference type="Proteomes" id="UP000094622"/>
    </source>
</evidence>
<dbReference type="EMBL" id="MCRJ01000164">
    <property type="protein sequence ID" value="ODN68533.1"/>
    <property type="molecule type" value="Genomic_DNA"/>
</dbReference>
<gene>
    <name evidence="2" type="primary">yieH_2</name>
    <name evidence="2" type="ORF">A6302_04168</name>
</gene>
<keyword evidence="3" id="KW-1185">Reference proteome</keyword>